<feature type="non-terminal residue" evidence="3">
    <location>
        <position position="91"/>
    </location>
</feature>
<keyword evidence="4" id="KW-1185">Reference proteome</keyword>
<reference evidence="3 4" key="1">
    <citation type="journal article" date="2017" name="Mol. Biol. Evol.">
        <title>The 4-celled Tetrabaena socialis nuclear genome reveals the essential components for genetic control of cell number at the origin of multicellularity in the volvocine lineage.</title>
        <authorList>
            <person name="Featherston J."/>
            <person name="Arakaki Y."/>
            <person name="Hanschen E.R."/>
            <person name="Ferris P.J."/>
            <person name="Michod R.E."/>
            <person name="Olson B.J.S.C."/>
            <person name="Nozaki H."/>
            <person name="Durand P.M."/>
        </authorList>
    </citation>
    <scope>NUCLEOTIDE SEQUENCE [LARGE SCALE GENOMIC DNA]</scope>
    <source>
        <strain evidence="3 4">NIES-571</strain>
    </source>
</reference>
<proteinExistence type="predicted"/>
<evidence type="ECO:0000313" key="4">
    <source>
        <dbReference type="Proteomes" id="UP000236333"/>
    </source>
</evidence>
<sequence>MLFANGFKSLLLFCLRVLEPPNCVVSALRCTVFYFRAFRPALEGLHPVVTKLMLLHLPGLLSFTTYTLLVLFWAEVTSRGTLCYAEPHAWT</sequence>
<feature type="domain" description="THH1/TOM1/TOM3" evidence="2">
    <location>
        <begin position="22"/>
        <end position="79"/>
    </location>
</feature>
<evidence type="ECO:0000313" key="3">
    <source>
        <dbReference type="EMBL" id="PNH09947.1"/>
    </source>
</evidence>
<accession>A0A2J8ABS6</accession>
<organism evidence="3 4">
    <name type="scientific">Tetrabaena socialis</name>
    <dbReference type="NCBI Taxonomy" id="47790"/>
    <lineage>
        <taxon>Eukaryota</taxon>
        <taxon>Viridiplantae</taxon>
        <taxon>Chlorophyta</taxon>
        <taxon>core chlorophytes</taxon>
        <taxon>Chlorophyceae</taxon>
        <taxon>CS clade</taxon>
        <taxon>Chlamydomonadales</taxon>
        <taxon>Tetrabaenaceae</taxon>
        <taxon>Tetrabaena</taxon>
    </lineage>
</organism>
<evidence type="ECO:0000256" key="1">
    <source>
        <dbReference type="SAM" id="Phobius"/>
    </source>
</evidence>
<dbReference type="AlphaFoldDB" id="A0A2J8ABS6"/>
<dbReference type="InterPro" id="IPR009457">
    <property type="entry name" value="THH1/TOM1/TOM3_dom"/>
</dbReference>
<dbReference type="EMBL" id="PGGS01000073">
    <property type="protein sequence ID" value="PNH09947.1"/>
    <property type="molecule type" value="Genomic_DNA"/>
</dbReference>
<dbReference type="OrthoDB" id="19798at2759"/>
<keyword evidence="1" id="KW-1133">Transmembrane helix</keyword>
<comment type="caution">
    <text evidence="3">The sequence shown here is derived from an EMBL/GenBank/DDBJ whole genome shotgun (WGS) entry which is preliminary data.</text>
</comment>
<dbReference type="Pfam" id="PF06454">
    <property type="entry name" value="THH1_TOM1-3_dom"/>
    <property type="match status" value="1"/>
</dbReference>
<feature type="transmembrane region" description="Helical" evidence="1">
    <location>
        <begin position="51"/>
        <end position="74"/>
    </location>
</feature>
<dbReference type="Proteomes" id="UP000236333">
    <property type="component" value="Unassembled WGS sequence"/>
</dbReference>
<keyword evidence="1" id="KW-0812">Transmembrane</keyword>
<evidence type="ECO:0000259" key="2">
    <source>
        <dbReference type="Pfam" id="PF06454"/>
    </source>
</evidence>
<gene>
    <name evidence="3" type="ORF">TSOC_003401</name>
</gene>
<name>A0A2J8ABS6_9CHLO</name>
<keyword evidence="1" id="KW-0472">Membrane</keyword>
<protein>
    <recommendedName>
        <fullName evidence="2">THH1/TOM1/TOM3 domain-containing protein</fullName>
    </recommendedName>
</protein>